<dbReference type="OrthoDB" id="50142at2157"/>
<evidence type="ECO:0000313" key="3">
    <source>
        <dbReference type="EMBL" id="SFJ42615.1"/>
    </source>
</evidence>
<dbReference type="EMBL" id="FORO01000028">
    <property type="protein sequence ID" value="SFJ42615.1"/>
    <property type="molecule type" value="Genomic_DNA"/>
</dbReference>
<sequence length="343" mass="37456">MRKIRAIVYGVGSTGQDIAEYMLRSGIEIVGAIDADPEKVGSDLGDVIGVDRKLHVEVSDDADAVLSETNADVAAVAVVTPMEEMYPHLARCLENGVNAITTSEEALYPWTTAPELTTRLDRKARENGVTITGGGYQDIFWVNLVTMLTGAALEIDTIRGMGRFDIDDYGPVLAEHYFVDSSESAVREAIEEGDVPPSFFRMNLEAQISRLGLALESVDQETDPVIAEEETECEALDETISEGDVLGLRYVVDVATDAGIDFVGTEVAKVYGPDEVDVNEWTIDGTPEIHLRNDDVPTMVGTSTQIVNRVPDLLESEPGYVTVDQLPAPRFRPLSLEQYVDLR</sequence>
<evidence type="ECO:0000259" key="1">
    <source>
        <dbReference type="Pfam" id="PF02629"/>
    </source>
</evidence>
<dbReference type="SUPFAM" id="SSF51735">
    <property type="entry name" value="NAD(P)-binding Rossmann-fold domains"/>
    <property type="match status" value="1"/>
</dbReference>
<proteinExistence type="predicted"/>
<dbReference type="Proteomes" id="UP000182829">
    <property type="component" value="Unassembled WGS sequence"/>
</dbReference>
<protein>
    <submittedName>
        <fullName evidence="3">4-hydroxy-tetrahydrodipicolinate reductase</fullName>
    </submittedName>
</protein>
<dbReference type="Pfam" id="PF02629">
    <property type="entry name" value="CoA_binding"/>
    <property type="match status" value="1"/>
</dbReference>
<dbReference type="CDD" id="cd24146">
    <property type="entry name" value="nat-AmDH_N_like"/>
    <property type="match status" value="1"/>
</dbReference>
<dbReference type="GeneID" id="14209222"/>
<dbReference type="RefSeq" id="WP_005580504.1">
    <property type="nucleotide sequence ID" value="NZ_FORO01000028.1"/>
</dbReference>
<dbReference type="InterPro" id="IPR036291">
    <property type="entry name" value="NAD(P)-bd_dom_sf"/>
</dbReference>
<dbReference type="Gene3D" id="3.40.50.720">
    <property type="entry name" value="NAD(P)-binding Rossmann-like Domain"/>
    <property type="match status" value="1"/>
</dbReference>
<organism evidence="3 4">
    <name type="scientific">Natronobacterium gregoryi</name>
    <dbReference type="NCBI Taxonomy" id="44930"/>
    <lineage>
        <taxon>Archaea</taxon>
        <taxon>Methanobacteriati</taxon>
        <taxon>Methanobacteriota</taxon>
        <taxon>Stenosarchaea group</taxon>
        <taxon>Halobacteria</taxon>
        <taxon>Halobacteriales</taxon>
        <taxon>Natrialbaceae</taxon>
        <taxon>Natronobacterium</taxon>
    </lineage>
</organism>
<gene>
    <name evidence="3" type="ORF">SAMN05443661_12846</name>
</gene>
<evidence type="ECO:0000259" key="2">
    <source>
        <dbReference type="Pfam" id="PF19328"/>
    </source>
</evidence>
<feature type="domain" description="CoA-binding" evidence="1">
    <location>
        <begin position="3"/>
        <end position="100"/>
    </location>
</feature>
<dbReference type="InterPro" id="IPR003781">
    <property type="entry name" value="CoA-bd"/>
</dbReference>
<dbReference type="InterPro" id="IPR045760">
    <property type="entry name" value="DAP_DH_C"/>
</dbReference>
<evidence type="ECO:0000313" key="4">
    <source>
        <dbReference type="Proteomes" id="UP000182829"/>
    </source>
</evidence>
<reference evidence="3 4" key="1">
    <citation type="submission" date="2016-10" db="EMBL/GenBank/DDBJ databases">
        <authorList>
            <person name="de Groot N.N."/>
        </authorList>
    </citation>
    <scope>NUCLEOTIDE SEQUENCE [LARGE SCALE GENOMIC DNA]</scope>
    <source>
        <strain evidence="3 4">SP2</strain>
    </source>
</reference>
<dbReference type="Pfam" id="PF19328">
    <property type="entry name" value="DAP_DH_C"/>
    <property type="match status" value="1"/>
</dbReference>
<accession>A0A1I3R8Y5</accession>
<name>A0A1I3R8Y5_9EURY</name>
<feature type="domain" description="2,4-diaminopentanoate dehydrogenase C-terminal" evidence="2">
    <location>
        <begin position="143"/>
        <end position="330"/>
    </location>
</feature>
<dbReference type="AlphaFoldDB" id="A0A1I3R8Y5"/>